<comment type="pathway">
    <text evidence="1">Plant hormone metabolism; auxin biosynthesis.</text>
</comment>
<protein>
    <recommendedName>
        <fullName evidence="4">Tryptophan 2-monooxygenase</fullName>
        <ecNumber evidence="3">1.13.12.3</ecNumber>
    </recommendedName>
</protein>
<dbReference type="InterPro" id="IPR002937">
    <property type="entry name" value="Amino_oxidase"/>
</dbReference>
<evidence type="ECO:0000259" key="7">
    <source>
        <dbReference type="Pfam" id="PF01593"/>
    </source>
</evidence>
<organism evidence="8 9">
    <name type="scientific">Brevundimonas alba</name>
    <dbReference type="NCBI Taxonomy" id="74314"/>
    <lineage>
        <taxon>Bacteria</taxon>
        <taxon>Pseudomonadati</taxon>
        <taxon>Pseudomonadota</taxon>
        <taxon>Alphaproteobacteria</taxon>
        <taxon>Caulobacterales</taxon>
        <taxon>Caulobacteraceae</taxon>
        <taxon>Brevundimonas</taxon>
    </lineage>
</organism>
<feature type="domain" description="Amine oxidase" evidence="7">
    <location>
        <begin position="19"/>
        <end position="91"/>
    </location>
</feature>
<dbReference type="Gene3D" id="3.50.50.60">
    <property type="entry name" value="FAD/NAD(P)-binding domain"/>
    <property type="match status" value="1"/>
</dbReference>
<comment type="caution">
    <text evidence="8">The sequence shown here is derived from an EMBL/GenBank/DDBJ whole genome shotgun (WGS) entry which is preliminary data.</text>
</comment>
<comment type="catalytic activity">
    <reaction evidence="6">
        <text>L-tryptophan + O2 = indole-3-acetamide + CO2 + H2O</text>
        <dbReference type="Rhea" id="RHEA:16165"/>
        <dbReference type="ChEBI" id="CHEBI:15377"/>
        <dbReference type="ChEBI" id="CHEBI:15379"/>
        <dbReference type="ChEBI" id="CHEBI:16031"/>
        <dbReference type="ChEBI" id="CHEBI:16526"/>
        <dbReference type="ChEBI" id="CHEBI:57912"/>
        <dbReference type="EC" id="1.13.12.3"/>
    </reaction>
</comment>
<dbReference type="Pfam" id="PF01593">
    <property type="entry name" value="Amino_oxidase"/>
    <property type="match status" value="2"/>
</dbReference>
<dbReference type="EMBL" id="JAATJM010000001">
    <property type="protein sequence ID" value="NJC40817.1"/>
    <property type="molecule type" value="Genomic_DNA"/>
</dbReference>
<dbReference type="GO" id="GO:0009851">
    <property type="term" value="P:auxin biosynthetic process"/>
    <property type="evidence" value="ECO:0007669"/>
    <property type="project" value="UniProtKB-KW"/>
</dbReference>
<name>A0A7X5YJN6_9CAUL</name>
<reference evidence="8 9" key="1">
    <citation type="submission" date="2020-03" db="EMBL/GenBank/DDBJ databases">
        <title>Genomic Encyclopedia of Type Strains, Phase IV (KMG-IV): sequencing the most valuable type-strain genomes for metagenomic binning, comparative biology and taxonomic classification.</title>
        <authorList>
            <person name="Goeker M."/>
        </authorList>
    </citation>
    <scope>NUCLEOTIDE SEQUENCE [LARGE SCALE GENOMIC DNA]</scope>
    <source>
        <strain evidence="8 9">DSM 4736</strain>
    </source>
</reference>
<dbReference type="EC" id="1.13.12.3" evidence="3"/>
<proteinExistence type="inferred from homology"/>
<dbReference type="GO" id="GO:0050361">
    <property type="term" value="F:tryptophan 2-monooxygenase activity"/>
    <property type="evidence" value="ECO:0007669"/>
    <property type="project" value="UniProtKB-EC"/>
</dbReference>
<evidence type="ECO:0000256" key="4">
    <source>
        <dbReference type="ARBA" id="ARBA00017871"/>
    </source>
</evidence>
<sequence>MTDHLPASLDIAVIGAGAAGLAAARLLSRHPLDVAVLEARDRVGGRAHTVGFESYGLDMGCGWLHSADENPLASMVEPAGLTVDRTRPPWESQAFNHEMSPGEQAAFREDFAAFEERVAEAAARGREGPASTLFDPDSRWNARIDAISGALNGARFAEVSILDYDAYRDTGVNWRVVEGYGRLIERLGQGVPVVFGCPVTRIDRSGPVLRLETGRGAVEARAVILTLPTDLIAAEAIRFDPPLPELIETASSLPLGLASKLHMTVTGAEDFPKDSQLWGRSDTPDTAGYHLRPFGRPMIEGWFGGDIARQLEAEGEAAFFAFATDELVSLLGSGMRRRLAPVATSMWGADSWSRGAYSHALPGHAGDRARLKAPIENRIFLAGEATSDGFYGTAHGAWIEGERAAREALTALGLDAGPEPGDDEA</sequence>
<evidence type="ECO:0000256" key="3">
    <source>
        <dbReference type="ARBA" id="ARBA00012535"/>
    </source>
</evidence>
<dbReference type="InterPro" id="IPR036188">
    <property type="entry name" value="FAD/NAD-bd_sf"/>
</dbReference>
<dbReference type="PANTHER" id="PTHR10742">
    <property type="entry name" value="FLAVIN MONOAMINE OXIDASE"/>
    <property type="match status" value="1"/>
</dbReference>
<comment type="similarity">
    <text evidence="2">Belongs to the tryptophan 2-monooxygenase family.</text>
</comment>
<keyword evidence="8" id="KW-0560">Oxidoreductase</keyword>
<dbReference type="PANTHER" id="PTHR10742:SF410">
    <property type="entry name" value="LYSINE-SPECIFIC HISTONE DEMETHYLASE 2"/>
    <property type="match status" value="1"/>
</dbReference>
<dbReference type="Proteomes" id="UP000587415">
    <property type="component" value="Unassembled WGS sequence"/>
</dbReference>
<evidence type="ECO:0000313" key="8">
    <source>
        <dbReference type="EMBL" id="NJC40817.1"/>
    </source>
</evidence>
<dbReference type="RefSeq" id="WP_168045662.1">
    <property type="nucleotide sequence ID" value="NZ_JAATJM010000001.1"/>
</dbReference>
<evidence type="ECO:0000313" key="9">
    <source>
        <dbReference type="Proteomes" id="UP000587415"/>
    </source>
</evidence>
<evidence type="ECO:0000256" key="1">
    <source>
        <dbReference type="ARBA" id="ARBA00004814"/>
    </source>
</evidence>
<feature type="domain" description="Amine oxidase" evidence="7">
    <location>
        <begin position="143"/>
        <end position="408"/>
    </location>
</feature>
<dbReference type="SUPFAM" id="SSF51905">
    <property type="entry name" value="FAD/NAD(P)-binding domain"/>
    <property type="match status" value="1"/>
</dbReference>
<keyword evidence="5" id="KW-0073">Auxin biosynthesis</keyword>
<dbReference type="InterPro" id="IPR050281">
    <property type="entry name" value="Flavin_monoamine_oxidase"/>
</dbReference>
<gene>
    <name evidence="8" type="ORF">GGQ87_001075</name>
</gene>
<evidence type="ECO:0000256" key="2">
    <source>
        <dbReference type="ARBA" id="ARBA00005833"/>
    </source>
</evidence>
<dbReference type="SUPFAM" id="SSF54373">
    <property type="entry name" value="FAD-linked reductases, C-terminal domain"/>
    <property type="match status" value="1"/>
</dbReference>
<evidence type="ECO:0000256" key="5">
    <source>
        <dbReference type="ARBA" id="ARBA00023070"/>
    </source>
</evidence>
<dbReference type="PRINTS" id="PR00420">
    <property type="entry name" value="RNGMNOXGNASE"/>
</dbReference>
<accession>A0A7X5YJN6</accession>
<keyword evidence="9" id="KW-1185">Reference proteome</keyword>
<dbReference type="AlphaFoldDB" id="A0A7X5YJN6"/>
<evidence type="ECO:0000256" key="6">
    <source>
        <dbReference type="ARBA" id="ARBA00047321"/>
    </source>
</evidence>